<feature type="compositionally biased region" description="Polar residues" evidence="1">
    <location>
        <begin position="1"/>
        <end position="17"/>
    </location>
</feature>
<name>A0A845HM22_9BURK</name>
<organism evidence="2 3">
    <name type="scientific">Duganella vulcania</name>
    <dbReference type="NCBI Taxonomy" id="2692166"/>
    <lineage>
        <taxon>Bacteria</taxon>
        <taxon>Pseudomonadati</taxon>
        <taxon>Pseudomonadota</taxon>
        <taxon>Betaproteobacteria</taxon>
        <taxon>Burkholderiales</taxon>
        <taxon>Oxalobacteraceae</taxon>
        <taxon>Telluria group</taxon>
        <taxon>Duganella</taxon>
    </lineage>
</organism>
<sequence>MSDVSNSGISAQQSAGNDRQETEDQSFNDRYVLLDEASREPFRRVEYALKRANGQVEFGTTDEEGRTHLLSVTKAAEQIDIFM</sequence>
<evidence type="ECO:0000256" key="1">
    <source>
        <dbReference type="SAM" id="MobiDB-lite"/>
    </source>
</evidence>
<dbReference type="Proteomes" id="UP000484875">
    <property type="component" value="Unassembled WGS sequence"/>
</dbReference>
<dbReference type="AlphaFoldDB" id="A0A845HM22"/>
<reference evidence="2 3" key="1">
    <citation type="submission" date="2019-12" db="EMBL/GenBank/DDBJ databases">
        <title>Novel species isolated from a subtropical stream in China.</title>
        <authorList>
            <person name="Lu H."/>
        </authorList>
    </citation>
    <scope>NUCLEOTIDE SEQUENCE [LARGE SCALE GENOMIC DNA]</scope>
    <source>
        <strain evidence="2 3">FT107W</strain>
    </source>
</reference>
<evidence type="ECO:0000313" key="3">
    <source>
        <dbReference type="Proteomes" id="UP000484875"/>
    </source>
</evidence>
<feature type="region of interest" description="Disordered" evidence="1">
    <location>
        <begin position="1"/>
        <end position="31"/>
    </location>
</feature>
<comment type="caution">
    <text evidence="2">The sequence shown here is derived from an EMBL/GenBank/DDBJ whole genome shotgun (WGS) entry which is preliminary data.</text>
</comment>
<protein>
    <submittedName>
        <fullName evidence="2">Uncharacterized protein</fullName>
    </submittedName>
</protein>
<accession>A0A845HM22</accession>
<gene>
    <name evidence="2" type="ORF">GTP81_17245</name>
</gene>
<keyword evidence="3" id="KW-1185">Reference proteome</keyword>
<evidence type="ECO:0000313" key="2">
    <source>
        <dbReference type="EMBL" id="MYN18499.1"/>
    </source>
</evidence>
<proteinExistence type="predicted"/>
<dbReference type="RefSeq" id="WP_175001223.1">
    <property type="nucleotide sequence ID" value="NZ_WWCV01000030.1"/>
</dbReference>
<dbReference type="EMBL" id="WWCV01000030">
    <property type="protein sequence ID" value="MYN18499.1"/>
    <property type="molecule type" value="Genomic_DNA"/>
</dbReference>